<reference evidence="2" key="1">
    <citation type="submission" date="2019-12" db="UniProtKB">
        <authorList>
            <consortium name="WormBaseParasite"/>
        </authorList>
    </citation>
    <scope>IDENTIFICATION</scope>
</reference>
<name>A0A5S6QAR6_TRIMR</name>
<organism evidence="1 2">
    <name type="scientific">Trichuris muris</name>
    <name type="common">Mouse whipworm</name>
    <dbReference type="NCBI Taxonomy" id="70415"/>
    <lineage>
        <taxon>Eukaryota</taxon>
        <taxon>Metazoa</taxon>
        <taxon>Ecdysozoa</taxon>
        <taxon>Nematoda</taxon>
        <taxon>Enoplea</taxon>
        <taxon>Dorylaimia</taxon>
        <taxon>Trichinellida</taxon>
        <taxon>Trichuridae</taxon>
        <taxon>Trichuris</taxon>
    </lineage>
</organism>
<keyword evidence="1" id="KW-1185">Reference proteome</keyword>
<dbReference type="WBParaSite" id="TMUE_1000004288.1">
    <property type="protein sequence ID" value="TMUE_1000004288.1"/>
    <property type="gene ID" value="WBGene00294063"/>
</dbReference>
<sequence>MVSLQGGGPYSNVMAEAPVEFCSLYISFIVETNFATLMTPIYST</sequence>
<dbReference type="AlphaFoldDB" id="A0A5S6QAR6"/>
<protein>
    <submittedName>
        <fullName evidence="2">Uncharacterized protein</fullName>
    </submittedName>
</protein>
<proteinExistence type="predicted"/>
<accession>A0A5S6QAR6</accession>
<evidence type="ECO:0000313" key="1">
    <source>
        <dbReference type="Proteomes" id="UP000046395"/>
    </source>
</evidence>
<evidence type="ECO:0000313" key="2">
    <source>
        <dbReference type="WBParaSite" id="TMUE_1000004288.1"/>
    </source>
</evidence>
<dbReference type="Proteomes" id="UP000046395">
    <property type="component" value="Unassembled WGS sequence"/>
</dbReference>